<evidence type="ECO:0000313" key="2">
    <source>
        <dbReference type="EMBL" id="MFC4669899.1"/>
    </source>
</evidence>
<evidence type="ECO:0008006" key="4">
    <source>
        <dbReference type="Google" id="ProtNLM"/>
    </source>
</evidence>
<feature type="transmembrane region" description="Helical" evidence="1">
    <location>
        <begin position="41"/>
        <end position="63"/>
    </location>
</feature>
<dbReference type="EMBL" id="JBHSGI010000024">
    <property type="protein sequence ID" value="MFC4669899.1"/>
    <property type="molecule type" value="Genomic_DNA"/>
</dbReference>
<evidence type="ECO:0000313" key="3">
    <source>
        <dbReference type="Proteomes" id="UP001595973"/>
    </source>
</evidence>
<evidence type="ECO:0000256" key="1">
    <source>
        <dbReference type="SAM" id="Phobius"/>
    </source>
</evidence>
<reference evidence="3" key="1">
    <citation type="journal article" date="2019" name="Int. J. Syst. Evol. Microbiol.">
        <title>The Global Catalogue of Microorganisms (GCM) 10K type strain sequencing project: providing services to taxonomists for standard genome sequencing and annotation.</title>
        <authorList>
            <consortium name="The Broad Institute Genomics Platform"/>
            <consortium name="The Broad Institute Genome Sequencing Center for Infectious Disease"/>
            <person name="Wu L."/>
            <person name="Ma J."/>
        </authorList>
    </citation>
    <scope>NUCLEOTIDE SEQUENCE [LARGE SCALE GENOMIC DNA]</scope>
    <source>
        <strain evidence="3">CGMCC 4.7283</strain>
    </source>
</reference>
<keyword evidence="1" id="KW-1133">Transmembrane helix</keyword>
<proteinExistence type="predicted"/>
<organism evidence="2 3">
    <name type="scientific">Seohaeicola nanhaiensis</name>
    <dbReference type="NCBI Taxonomy" id="1387282"/>
    <lineage>
        <taxon>Bacteria</taxon>
        <taxon>Pseudomonadati</taxon>
        <taxon>Pseudomonadota</taxon>
        <taxon>Alphaproteobacteria</taxon>
        <taxon>Rhodobacterales</taxon>
        <taxon>Roseobacteraceae</taxon>
        <taxon>Seohaeicola</taxon>
    </lineage>
</organism>
<accession>A0ABV9KJ94</accession>
<dbReference type="Proteomes" id="UP001595973">
    <property type="component" value="Unassembled WGS sequence"/>
</dbReference>
<sequence>MNDEVLAVVKASAMRRWIGLAMLAGLGIVTLYVAMTQPPALLWQVFLIAVGLLALWGAVRLYAATQLHIELTRDEVRDSEGTVLARVADIRGIDRGAMAFKPSNGFLISTVTPGPRTWRPGLWWRFGRRVGIGGVVPGHQTKLMSDILSALLLERKEHGAD</sequence>
<gene>
    <name evidence="2" type="ORF">ACFO5X_15145</name>
</gene>
<keyword evidence="1" id="KW-0472">Membrane</keyword>
<name>A0ABV9KJ94_9RHOB</name>
<comment type="caution">
    <text evidence="2">The sequence shown here is derived from an EMBL/GenBank/DDBJ whole genome shotgun (WGS) entry which is preliminary data.</text>
</comment>
<protein>
    <recommendedName>
        <fullName evidence="4">PH domain-containing protein</fullName>
    </recommendedName>
</protein>
<dbReference type="RefSeq" id="WP_380718338.1">
    <property type="nucleotide sequence ID" value="NZ_JBHSGI010000024.1"/>
</dbReference>
<keyword evidence="3" id="KW-1185">Reference proteome</keyword>
<feature type="transmembrane region" description="Helical" evidence="1">
    <location>
        <begin position="17"/>
        <end position="35"/>
    </location>
</feature>
<keyword evidence="1" id="KW-0812">Transmembrane</keyword>